<evidence type="ECO:0000313" key="2">
    <source>
        <dbReference type="Proteomes" id="UP001234989"/>
    </source>
</evidence>
<keyword evidence="2" id="KW-1185">Reference proteome</keyword>
<sequence length="129" mass="15219">MERKTRFWKDNWHENGNMEILFPDIYNLVLSQQSTIAELWSPQGWNFIFRRHLNDWEIMRVAEFFNSVDTFNGLQTGEDVLWWTGDGREVFKVNKAYKMMDQTNQSGTNGLGNKYGRVGYLTKFHALSG</sequence>
<dbReference type="EMBL" id="CP133619">
    <property type="protein sequence ID" value="WMV42188.1"/>
    <property type="molecule type" value="Genomic_DNA"/>
</dbReference>
<accession>A0AAF0U9R4</accession>
<evidence type="ECO:0000313" key="1">
    <source>
        <dbReference type="EMBL" id="WMV42188.1"/>
    </source>
</evidence>
<gene>
    <name evidence="1" type="ORF">MTR67_035573</name>
</gene>
<dbReference type="AlphaFoldDB" id="A0AAF0U9R4"/>
<proteinExistence type="predicted"/>
<dbReference type="Proteomes" id="UP001234989">
    <property type="component" value="Chromosome 8"/>
</dbReference>
<protein>
    <submittedName>
        <fullName evidence="1">Uncharacterized protein</fullName>
    </submittedName>
</protein>
<dbReference type="PANTHER" id="PTHR36617:SF16">
    <property type="entry name" value="OS04G0516500 PROTEIN"/>
    <property type="match status" value="1"/>
</dbReference>
<reference evidence="1" key="1">
    <citation type="submission" date="2023-08" db="EMBL/GenBank/DDBJ databases">
        <title>A de novo genome assembly of Solanum verrucosum Schlechtendal, a Mexican diploid species geographically isolated from the other diploid A-genome species in potato relatives.</title>
        <authorList>
            <person name="Hosaka K."/>
        </authorList>
    </citation>
    <scope>NUCLEOTIDE SEQUENCE</scope>
    <source>
        <tissue evidence="1">Young leaves</tissue>
    </source>
</reference>
<name>A0AAF0U9R4_SOLVR</name>
<organism evidence="1 2">
    <name type="scientific">Solanum verrucosum</name>
    <dbReference type="NCBI Taxonomy" id="315347"/>
    <lineage>
        <taxon>Eukaryota</taxon>
        <taxon>Viridiplantae</taxon>
        <taxon>Streptophyta</taxon>
        <taxon>Embryophyta</taxon>
        <taxon>Tracheophyta</taxon>
        <taxon>Spermatophyta</taxon>
        <taxon>Magnoliopsida</taxon>
        <taxon>eudicotyledons</taxon>
        <taxon>Gunneridae</taxon>
        <taxon>Pentapetalae</taxon>
        <taxon>asterids</taxon>
        <taxon>lamiids</taxon>
        <taxon>Solanales</taxon>
        <taxon>Solanaceae</taxon>
        <taxon>Solanoideae</taxon>
        <taxon>Solaneae</taxon>
        <taxon>Solanum</taxon>
    </lineage>
</organism>
<dbReference type="PANTHER" id="PTHR36617">
    <property type="entry name" value="PROTEIN, PUTATIVE-RELATED"/>
    <property type="match status" value="1"/>
</dbReference>